<dbReference type="AlphaFoldDB" id="A0A6B2M1X3"/>
<proteinExistence type="predicted"/>
<dbReference type="SMART" id="SM00382">
    <property type="entry name" value="AAA"/>
    <property type="match status" value="1"/>
</dbReference>
<accession>A0A6B2M1X3</accession>
<dbReference type="GO" id="GO:0016887">
    <property type="term" value="F:ATP hydrolysis activity"/>
    <property type="evidence" value="ECO:0007669"/>
    <property type="project" value="InterPro"/>
</dbReference>
<evidence type="ECO:0000259" key="1">
    <source>
        <dbReference type="SMART" id="SM00382"/>
    </source>
</evidence>
<evidence type="ECO:0000313" key="2">
    <source>
        <dbReference type="EMBL" id="NDV62209.1"/>
    </source>
</evidence>
<dbReference type="InterPro" id="IPR049945">
    <property type="entry name" value="AAA_22"/>
</dbReference>
<dbReference type="PANTHER" id="PTHR34301:SF8">
    <property type="entry name" value="ATPASE DOMAIN-CONTAINING PROTEIN"/>
    <property type="match status" value="1"/>
</dbReference>
<dbReference type="Gene3D" id="3.40.50.300">
    <property type="entry name" value="P-loop containing nucleotide triphosphate hydrolases"/>
    <property type="match status" value="1"/>
</dbReference>
<dbReference type="Proteomes" id="UP000478417">
    <property type="component" value="Unassembled WGS sequence"/>
</dbReference>
<gene>
    <name evidence="2" type="ORF">G0Q06_07100</name>
</gene>
<dbReference type="Pfam" id="PF13401">
    <property type="entry name" value="AAA_22"/>
    <property type="match status" value="1"/>
</dbReference>
<dbReference type="PANTHER" id="PTHR34301">
    <property type="entry name" value="DNA-BINDING PROTEIN-RELATED"/>
    <property type="match status" value="1"/>
</dbReference>
<sequence length="386" mass="44319">MKNPFRYEFIEEDPELINRVKERERIREALLERGSRLLVQGRRRMGKTTVCKAVVNELRREKHAVMLVDFSTATQLADLSNALLRGITASLGKSWQDYATDLMKSLSLQLETEADPQTGAIKLRLKPSARKAPLDEQRGTFIGILNRANALAKKKKIHLGIVIDEFQELGRFEEEATLWNLRGEIQHHANLSYVFTGSRAHLIKMLMSSDRAFYKMFRVLNFESIEIGEMRTWLAKRFRDHKIKAEPLLDDLLALSETCTVDRLRLAAMCFPMALRAGELTEEIIQTAHAGIIEEDKAFFHSDWQQLTAHQQNVLRALAEGETKLTSESVRDRYSLPTSGSVTNTLKSLFERGILYELEMAPGYAFDNPYFRHWVHLRNRDDLGLG</sequence>
<keyword evidence="3" id="KW-1185">Reference proteome</keyword>
<reference evidence="2 3" key="1">
    <citation type="submission" date="2020-02" db="EMBL/GenBank/DDBJ databases">
        <title>Albibacoteraceae fam. nov., the first described family within the subdivision 4 Verrucomicrobia.</title>
        <authorList>
            <person name="Xi F."/>
        </authorList>
    </citation>
    <scope>NUCLEOTIDE SEQUENCE [LARGE SCALE GENOMIC DNA]</scope>
    <source>
        <strain evidence="2 3">CK1056</strain>
    </source>
</reference>
<feature type="domain" description="AAA+ ATPase" evidence="1">
    <location>
        <begin position="33"/>
        <end position="223"/>
    </location>
</feature>
<dbReference type="EMBL" id="JAAGNX010000002">
    <property type="protein sequence ID" value="NDV62209.1"/>
    <property type="molecule type" value="Genomic_DNA"/>
</dbReference>
<name>A0A6B2M1X3_9BACT</name>
<dbReference type="InterPro" id="IPR027417">
    <property type="entry name" value="P-loop_NTPase"/>
</dbReference>
<dbReference type="InterPro" id="IPR003593">
    <property type="entry name" value="AAA+_ATPase"/>
</dbReference>
<dbReference type="SUPFAM" id="SSF52540">
    <property type="entry name" value="P-loop containing nucleoside triphosphate hydrolases"/>
    <property type="match status" value="1"/>
</dbReference>
<organism evidence="2 3">
    <name type="scientific">Oceanipulchritudo coccoides</name>
    <dbReference type="NCBI Taxonomy" id="2706888"/>
    <lineage>
        <taxon>Bacteria</taxon>
        <taxon>Pseudomonadati</taxon>
        <taxon>Verrucomicrobiota</taxon>
        <taxon>Opitutia</taxon>
        <taxon>Puniceicoccales</taxon>
        <taxon>Oceanipulchritudinaceae</taxon>
        <taxon>Oceanipulchritudo</taxon>
    </lineage>
</organism>
<keyword evidence="2" id="KW-0067">ATP-binding</keyword>
<dbReference type="GO" id="GO:0005524">
    <property type="term" value="F:ATP binding"/>
    <property type="evidence" value="ECO:0007669"/>
    <property type="project" value="UniProtKB-KW"/>
</dbReference>
<keyword evidence="2" id="KW-0547">Nucleotide-binding</keyword>
<evidence type="ECO:0000313" key="3">
    <source>
        <dbReference type="Proteomes" id="UP000478417"/>
    </source>
</evidence>
<protein>
    <submittedName>
        <fullName evidence="2">ATP-binding protein</fullName>
    </submittedName>
</protein>
<dbReference type="RefSeq" id="WP_163963906.1">
    <property type="nucleotide sequence ID" value="NZ_JAAGNX010000002.1"/>
</dbReference>
<comment type="caution">
    <text evidence="2">The sequence shown here is derived from an EMBL/GenBank/DDBJ whole genome shotgun (WGS) entry which is preliminary data.</text>
</comment>